<feature type="domain" description="DUF6443" evidence="1">
    <location>
        <begin position="3"/>
        <end position="143"/>
    </location>
</feature>
<dbReference type="InterPro" id="IPR045619">
    <property type="entry name" value="DUF6443"/>
</dbReference>
<sequence>QSFQEPVQSTTELQYNKDVIESVSYHDGLGRAKQQVAIKASPDAQDIVTYIEYDSYGRQAKQYLPFASSAAVGSYKTVHIENDINAYYKNKYVDDFEGITDFTQINAYSESVLEASPLNRVLEQGAPGKDWKADPNSDTDHTLKFDWDTNEANEVTHFKVTFANADTEKPQLVKEAYYPENTLQLTITKDENWAPNQTHPDDHTTREYTNHLGQVILKRTFNGGIEHDTYYVYDDYGNLTYVLPPKVDVSDGISNTELAELCYQYTYDYRNRMIEKKVSGKGREYIIYNKLDQPVMTQDALLNAESAWLFTKYDQFGRVAYTGKLTDNRERNIVQEEATAYTNDLWVERGNVNVIGGVTMYYTNGGYPDVQNGEVLTINYYDDYGFDTAGINDPGTVDGVGTTDRTQSLATGSKVKILDTNDWITTVTYYDTKGRPIYVASKNDYLNTTDIVESTLDFVGKVEETTTTHRKTGHEEIKTVDVFTYDHMGRLKDQKQTIGSHEETIVENSYDELGQLQSKTVGGGLQDVDYTYNVRGWLKGINDVNNLGDNLFGFAIEYNSNTNALYNGNISKTSWKTANDNIARSYDYTYDALNRILTATSDDNRYNVSGIQYDKMGNIESLTRNGWQNTSSYTNMDVLAYNYDEGNKLLKVTDNGNDNYGFKDGTNTNDDFDYDENGNMILDQNKGISSITYNYLNLPETVSISNNEGTGTISYIYDATGAKLKKIVTEGSSVTTEYAGKYVYKNGSLEFFNQPEGIVEKEADGYKYVYQFTDHLDNIRLSYKDANKDGTITQDEIVQEKNYYPFGLAHKGYNDVLRGRNHTYGFGSVEEQNELGLDWLDITARNYNPELGRWMNIDPLAEQMTRHSPYNYGFDNPVYFMDPDGMAPISATGAYGESFATAAVDHYQFGEISDAGEGIEKNNPPNKYKQWFDAKAQQYDEVLNDIDPIGQVNRGMKEGATNFFSDVLSAPAPKMDWLDWLLGPIGLITKQPFDFGQSVTNRVVEGDNFGAGYSLGSAFTGSAVGAGIGLGFRGLSNVNLTTSNGFLIGSVGFKLPINLRVGLFASNNTLKYQTFNWSTVAPKFFSGKQWFGRRMLQITPEFQSNLGPWSSQVIPKGTYVRFGLVGPQKGMGIGSWIQFYTSEGVKFKK</sequence>
<feature type="non-terminal residue" evidence="2">
    <location>
        <position position="1"/>
    </location>
</feature>
<evidence type="ECO:0000259" key="1">
    <source>
        <dbReference type="Pfam" id="PF20041"/>
    </source>
</evidence>
<organism evidence="2 3">
    <name type="scientific">Aquimarina celericrescens</name>
    <dbReference type="NCBI Taxonomy" id="1964542"/>
    <lineage>
        <taxon>Bacteria</taxon>
        <taxon>Pseudomonadati</taxon>
        <taxon>Bacteroidota</taxon>
        <taxon>Flavobacteriia</taxon>
        <taxon>Flavobacteriales</taxon>
        <taxon>Flavobacteriaceae</taxon>
        <taxon>Aquimarina</taxon>
    </lineage>
</organism>
<dbReference type="NCBIfam" id="TIGR03696">
    <property type="entry name" value="Rhs_assc_core"/>
    <property type="match status" value="1"/>
</dbReference>
<protein>
    <submittedName>
        <fullName evidence="2">DUF6443 domain-containing protein</fullName>
    </submittedName>
</protein>
<proteinExistence type="predicted"/>
<dbReference type="InterPro" id="IPR022385">
    <property type="entry name" value="Rhs_assc_core"/>
</dbReference>
<dbReference type="EMBL" id="JBHUHY010000001">
    <property type="protein sequence ID" value="MFD2185156.1"/>
    <property type="molecule type" value="Genomic_DNA"/>
</dbReference>
<dbReference type="PROSITE" id="PS00018">
    <property type="entry name" value="EF_HAND_1"/>
    <property type="match status" value="1"/>
</dbReference>
<gene>
    <name evidence="2" type="ORF">ACFSJT_00005</name>
</gene>
<dbReference type="Proteomes" id="UP001597344">
    <property type="component" value="Unassembled WGS sequence"/>
</dbReference>
<dbReference type="InterPro" id="IPR018247">
    <property type="entry name" value="EF_Hand_1_Ca_BS"/>
</dbReference>
<evidence type="ECO:0000313" key="3">
    <source>
        <dbReference type="Proteomes" id="UP001597344"/>
    </source>
</evidence>
<keyword evidence="3" id="KW-1185">Reference proteome</keyword>
<name>A0ABW5ASM1_9FLAO</name>
<dbReference type="RefSeq" id="WP_378318111.1">
    <property type="nucleotide sequence ID" value="NZ_JBHUHY010000001.1"/>
</dbReference>
<reference evidence="3" key="1">
    <citation type="journal article" date="2019" name="Int. J. Syst. Evol. Microbiol.">
        <title>The Global Catalogue of Microorganisms (GCM) 10K type strain sequencing project: providing services to taxonomists for standard genome sequencing and annotation.</title>
        <authorList>
            <consortium name="The Broad Institute Genomics Platform"/>
            <consortium name="The Broad Institute Genome Sequencing Center for Infectious Disease"/>
            <person name="Wu L."/>
            <person name="Ma J."/>
        </authorList>
    </citation>
    <scope>NUCLEOTIDE SEQUENCE [LARGE SCALE GENOMIC DNA]</scope>
    <source>
        <strain evidence="3">DT92</strain>
    </source>
</reference>
<dbReference type="Pfam" id="PF20041">
    <property type="entry name" value="DUF6443"/>
    <property type="match status" value="1"/>
</dbReference>
<accession>A0ABW5ASM1</accession>
<comment type="caution">
    <text evidence="2">The sequence shown here is derived from an EMBL/GenBank/DDBJ whole genome shotgun (WGS) entry which is preliminary data.</text>
</comment>
<evidence type="ECO:0000313" key="2">
    <source>
        <dbReference type="EMBL" id="MFD2185156.1"/>
    </source>
</evidence>
<dbReference type="Gene3D" id="2.180.10.10">
    <property type="entry name" value="RHS repeat-associated core"/>
    <property type="match status" value="1"/>
</dbReference>